<dbReference type="AlphaFoldDB" id="A0A2M6WJV4"/>
<comment type="similarity">
    <text evidence="3">Belongs to the Nudix hydrolase family.</text>
</comment>
<evidence type="ECO:0000256" key="1">
    <source>
        <dbReference type="ARBA" id="ARBA00001946"/>
    </source>
</evidence>
<evidence type="ECO:0000256" key="3">
    <source>
        <dbReference type="RuleBase" id="RU003476"/>
    </source>
</evidence>
<gene>
    <name evidence="5" type="ORF">COU06_01950</name>
</gene>
<dbReference type="PRINTS" id="PR00502">
    <property type="entry name" value="NUDIXFAMILY"/>
</dbReference>
<accession>A0A2M6WJV4</accession>
<proteinExistence type="inferred from homology"/>
<dbReference type="Proteomes" id="UP000229112">
    <property type="component" value="Unassembled WGS sequence"/>
</dbReference>
<dbReference type="InterPro" id="IPR020476">
    <property type="entry name" value="Nudix_hydrolase"/>
</dbReference>
<sequence length="129" mass="14908">MEHQLFKVTQNVVVRNPEGLVLLLKHTTGKWLLPGGKINSGESSMDGLKRELKEETGIKDFEVERILDISTWIGDNEGTYIVTFLINISDIPDINLSEEHSEYAWSGLNELDKYDFWHEDIKKRIKMAF</sequence>
<dbReference type="Gene3D" id="3.90.79.10">
    <property type="entry name" value="Nucleoside Triphosphate Pyrophosphohydrolase"/>
    <property type="match status" value="1"/>
</dbReference>
<dbReference type="PROSITE" id="PS00893">
    <property type="entry name" value="NUDIX_BOX"/>
    <property type="match status" value="1"/>
</dbReference>
<dbReference type="PROSITE" id="PS51462">
    <property type="entry name" value="NUDIX"/>
    <property type="match status" value="1"/>
</dbReference>
<feature type="domain" description="Nudix hydrolase" evidence="4">
    <location>
        <begin position="5"/>
        <end position="129"/>
    </location>
</feature>
<dbReference type="PANTHER" id="PTHR43046">
    <property type="entry name" value="GDP-MANNOSE MANNOSYL HYDROLASE"/>
    <property type="match status" value="1"/>
</dbReference>
<dbReference type="InterPro" id="IPR015797">
    <property type="entry name" value="NUDIX_hydrolase-like_dom_sf"/>
</dbReference>
<dbReference type="Pfam" id="PF00293">
    <property type="entry name" value="NUDIX"/>
    <property type="match status" value="1"/>
</dbReference>
<dbReference type="InterPro" id="IPR000086">
    <property type="entry name" value="NUDIX_hydrolase_dom"/>
</dbReference>
<comment type="caution">
    <text evidence="5">The sequence shown here is derived from an EMBL/GenBank/DDBJ whole genome shotgun (WGS) entry which is preliminary data.</text>
</comment>
<evidence type="ECO:0000259" key="4">
    <source>
        <dbReference type="PROSITE" id="PS51462"/>
    </source>
</evidence>
<protein>
    <recommendedName>
        <fullName evidence="4">Nudix hydrolase domain-containing protein</fullName>
    </recommendedName>
</protein>
<dbReference type="InterPro" id="IPR020084">
    <property type="entry name" value="NUDIX_hydrolase_CS"/>
</dbReference>
<name>A0A2M6WJV4_9BACT</name>
<organism evidence="5 6">
    <name type="scientific">Candidatus Harrisonbacteria bacterium CG10_big_fil_rev_8_21_14_0_10_38_8</name>
    <dbReference type="NCBI Taxonomy" id="1974582"/>
    <lineage>
        <taxon>Bacteria</taxon>
        <taxon>Candidatus Harrisoniibacteriota</taxon>
    </lineage>
</organism>
<evidence type="ECO:0000256" key="2">
    <source>
        <dbReference type="ARBA" id="ARBA00022801"/>
    </source>
</evidence>
<evidence type="ECO:0000313" key="6">
    <source>
        <dbReference type="Proteomes" id="UP000229112"/>
    </source>
</evidence>
<dbReference type="EMBL" id="PFAY01000014">
    <property type="protein sequence ID" value="PIT93075.1"/>
    <property type="molecule type" value="Genomic_DNA"/>
</dbReference>
<dbReference type="GO" id="GO:0016787">
    <property type="term" value="F:hydrolase activity"/>
    <property type="evidence" value="ECO:0007669"/>
    <property type="project" value="UniProtKB-KW"/>
</dbReference>
<keyword evidence="2 3" id="KW-0378">Hydrolase</keyword>
<reference evidence="6" key="1">
    <citation type="submission" date="2017-09" db="EMBL/GenBank/DDBJ databases">
        <title>Depth-based differentiation of microbial function through sediment-hosted aquifers and enrichment of novel symbionts in the deep terrestrial subsurface.</title>
        <authorList>
            <person name="Probst A.J."/>
            <person name="Ladd B."/>
            <person name="Jarett J.K."/>
            <person name="Geller-Mcgrath D.E."/>
            <person name="Sieber C.M.K."/>
            <person name="Emerson J.B."/>
            <person name="Anantharaman K."/>
            <person name="Thomas B.C."/>
            <person name="Malmstrom R."/>
            <person name="Stieglmeier M."/>
            <person name="Klingl A."/>
            <person name="Woyke T."/>
            <person name="Ryan C.M."/>
            <person name="Banfield J.F."/>
        </authorList>
    </citation>
    <scope>NUCLEOTIDE SEQUENCE [LARGE SCALE GENOMIC DNA]</scope>
</reference>
<dbReference type="SUPFAM" id="SSF55811">
    <property type="entry name" value="Nudix"/>
    <property type="match status" value="1"/>
</dbReference>
<dbReference type="PANTHER" id="PTHR43046:SF14">
    <property type="entry name" value="MUTT_NUDIX FAMILY PROTEIN"/>
    <property type="match status" value="1"/>
</dbReference>
<comment type="cofactor">
    <cofactor evidence="1">
        <name>Mg(2+)</name>
        <dbReference type="ChEBI" id="CHEBI:18420"/>
    </cofactor>
</comment>
<evidence type="ECO:0000313" key="5">
    <source>
        <dbReference type="EMBL" id="PIT93075.1"/>
    </source>
</evidence>